<dbReference type="AlphaFoldDB" id="A0A843V369"/>
<dbReference type="Gene3D" id="2.40.70.10">
    <property type="entry name" value="Acid Proteases"/>
    <property type="match status" value="1"/>
</dbReference>
<dbReference type="EMBL" id="NMUH01001254">
    <property type="protein sequence ID" value="MQL90571.1"/>
    <property type="molecule type" value="Genomic_DNA"/>
</dbReference>
<accession>A0A843V369</accession>
<protein>
    <submittedName>
        <fullName evidence="1">Uncharacterized protein</fullName>
    </submittedName>
</protein>
<reference evidence="1" key="1">
    <citation type="submission" date="2017-07" db="EMBL/GenBank/DDBJ databases">
        <title>Taro Niue Genome Assembly and Annotation.</title>
        <authorList>
            <person name="Atibalentja N."/>
            <person name="Keating K."/>
            <person name="Fields C.J."/>
        </authorList>
    </citation>
    <scope>NUCLEOTIDE SEQUENCE</scope>
    <source>
        <strain evidence="1">Niue_2</strain>
        <tissue evidence="1">Leaf</tissue>
    </source>
</reference>
<keyword evidence="2" id="KW-1185">Reference proteome</keyword>
<dbReference type="InterPro" id="IPR021109">
    <property type="entry name" value="Peptidase_aspartic_dom_sf"/>
</dbReference>
<organism evidence="1 2">
    <name type="scientific">Colocasia esculenta</name>
    <name type="common">Wild taro</name>
    <name type="synonym">Arum esculentum</name>
    <dbReference type="NCBI Taxonomy" id="4460"/>
    <lineage>
        <taxon>Eukaryota</taxon>
        <taxon>Viridiplantae</taxon>
        <taxon>Streptophyta</taxon>
        <taxon>Embryophyta</taxon>
        <taxon>Tracheophyta</taxon>
        <taxon>Spermatophyta</taxon>
        <taxon>Magnoliopsida</taxon>
        <taxon>Liliopsida</taxon>
        <taxon>Araceae</taxon>
        <taxon>Aroideae</taxon>
        <taxon>Colocasieae</taxon>
        <taxon>Colocasia</taxon>
    </lineage>
</organism>
<comment type="caution">
    <text evidence="1">The sequence shown here is derived from an EMBL/GenBank/DDBJ whole genome shotgun (WGS) entry which is preliminary data.</text>
</comment>
<evidence type="ECO:0000313" key="2">
    <source>
        <dbReference type="Proteomes" id="UP000652761"/>
    </source>
</evidence>
<dbReference type="Proteomes" id="UP000652761">
    <property type="component" value="Unassembled WGS sequence"/>
</dbReference>
<proteinExistence type="predicted"/>
<gene>
    <name evidence="1" type="ORF">Taro_023166</name>
</gene>
<dbReference type="Pfam" id="PF08284">
    <property type="entry name" value="RVP_2"/>
    <property type="match status" value="1"/>
</dbReference>
<sequence>MKGLVHAMQTQAQMVAALQAQVQAQCLSSLHVNIKERALPGSFYLLKMKDYDAILGLDWLEEHYALMDCRRKIITFPDSRCEAAGSCSCEGLWRRCGALLRSKAGALAGGAFGVQRRCAAEPEQLLRWCCACGAGARWASAAKAILCTAEASDGGCVKAPRSGAAAEVHVRRCAELARWWRCAACVDQRRRAQPWETDPVNFPFLLLFAAAGRGIKGFLSFVL</sequence>
<evidence type="ECO:0000313" key="1">
    <source>
        <dbReference type="EMBL" id="MQL90571.1"/>
    </source>
</evidence>
<name>A0A843V369_COLES</name>